<feature type="domain" description="RRM" evidence="7">
    <location>
        <begin position="64"/>
        <end position="141"/>
    </location>
</feature>
<dbReference type="InterPro" id="IPR003954">
    <property type="entry name" value="RRM_euk-type"/>
</dbReference>
<dbReference type="InterPro" id="IPR012677">
    <property type="entry name" value="Nucleotide-bd_a/b_plait_sf"/>
</dbReference>
<dbReference type="InterPro" id="IPR051945">
    <property type="entry name" value="RRM_MRD1_RNA_proc_ribogen"/>
</dbReference>
<dbReference type="FunFam" id="3.30.70.330:FF:000182">
    <property type="entry name" value="RNA-binding motif protein 28"/>
    <property type="match status" value="1"/>
</dbReference>
<protein>
    <recommendedName>
        <fullName evidence="7">RRM domain-containing protein</fullName>
    </recommendedName>
</protein>
<evidence type="ECO:0000256" key="3">
    <source>
        <dbReference type="ARBA" id="ARBA00022884"/>
    </source>
</evidence>
<accession>A0A9P0F4Y6</accession>
<dbReference type="PANTHER" id="PTHR48039">
    <property type="entry name" value="RNA-BINDING MOTIF PROTEIN 14B"/>
    <property type="match status" value="1"/>
</dbReference>
<dbReference type="CDD" id="cd12414">
    <property type="entry name" value="RRM2_RBM28_like"/>
    <property type="match status" value="1"/>
</dbReference>
<evidence type="ECO:0000313" key="8">
    <source>
        <dbReference type="EMBL" id="CAH0389880.1"/>
    </source>
</evidence>
<dbReference type="SMART" id="SM00361">
    <property type="entry name" value="RRM_1"/>
    <property type="match status" value="3"/>
</dbReference>
<dbReference type="InterPro" id="IPR000504">
    <property type="entry name" value="RRM_dom"/>
</dbReference>
<dbReference type="KEGG" id="btab:109034517"/>
<dbReference type="Proteomes" id="UP001152759">
    <property type="component" value="Chromosome 5"/>
</dbReference>
<keyword evidence="3 5" id="KW-0694">RNA-binding</keyword>
<dbReference type="Gene3D" id="3.30.70.330">
    <property type="match status" value="4"/>
</dbReference>
<feature type="domain" description="RRM" evidence="7">
    <location>
        <begin position="412"/>
        <end position="491"/>
    </location>
</feature>
<feature type="compositionally biased region" description="Basic and acidic residues" evidence="6">
    <location>
        <begin position="761"/>
        <end position="805"/>
    </location>
</feature>
<feature type="compositionally biased region" description="Basic and acidic residues" evidence="6">
    <location>
        <begin position="8"/>
        <end position="40"/>
    </location>
</feature>
<dbReference type="PROSITE" id="PS50102">
    <property type="entry name" value="RRM"/>
    <property type="match status" value="4"/>
</dbReference>
<evidence type="ECO:0000256" key="6">
    <source>
        <dbReference type="SAM" id="MobiDB-lite"/>
    </source>
</evidence>
<keyword evidence="4" id="KW-0539">Nucleus</keyword>
<keyword evidence="2" id="KW-0677">Repeat</keyword>
<dbReference type="CDD" id="cd12416">
    <property type="entry name" value="RRM4_RBM28_like"/>
    <property type="match status" value="1"/>
</dbReference>
<evidence type="ECO:0000256" key="4">
    <source>
        <dbReference type="ARBA" id="ARBA00023242"/>
    </source>
</evidence>
<evidence type="ECO:0000256" key="1">
    <source>
        <dbReference type="ARBA" id="ARBA00004123"/>
    </source>
</evidence>
<dbReference type="InterPro" id="IPR035979">
    <property type="entry name" value="RBD_domain_sf"/>
</dbReference>
<dbReference type="GO" id="GO:0005730">
    <property type="term" value="C:nucleolus"/>
    <property type="evidence" value="ECO:0007669"/>
    <property type="project" value="TreeGrafter"/>
</dbReference>
<dbReference type="SMART" id="SM00360">
    <property type="entry name" value="RRM"/>
    <property type="match status" value="4"/>
</dbReference>
<feature type="compositionally biased region" description="Basic and acidic residues" evidence="6">
    <location>
        <begin position="375"/>
        <end position="407"/>
    </location>
</feature>
<feature type="domain" description="RRM" evidence="7">
    <location>
        <begin position="562"/>
        <end position="654"/>
    </location>
</feature>
<dbReference type="Pfam" id="PF00076">
    <property type="entry name" value="RRM_1"/>
    <property type="match status" value="4"/>
</dbReference>
<evidence type="ECO:0000256" key="5">
    <source>
        <dbReference type="PROSITE-ProRule" id="PRU00176"/>
    </source>
</evidence>
<proteinExistence type="predicted"/>
<evidence type="ECO:0000313" key="9">
    <source>
        <dbReference type="Proteomes" id="UP001152759"/>
    </source>
</evidence>
<feature type="compositionally biased region" description="Basic residues" evidence="6">
    <location>
        <begin position="41"/>
        <end position="55"/>
    </location>
</feature>
<dbReference type="CDD" id="cd00590">
    <property type="entry name" value="RRM_SF"/>
    <property type="match status" value="1"/>
</dbReference>
<feature type="region of interest" description="Disordered" evidence="6">
    <location>
        <begin position="1"/>
        <end position="68"/>
    </location>
</feature>
<name>A0A9P0F4Y6_BEMTA</name>
<dbReference type="SUPFAM" id="SSF54928">
    <property type="entry name" value="RNA-binding domain, RBD"/>
    <property type="match status" value="4"/>
</dbReference>
<gene>
    <name evidence="8" type="ORF">BEMITA_LOCUS8658</name>
</gene>
<dbReference type="PANTHER" id="PTHR48039:SF5">
    <property type="entry name" value="RNA-BINDING PROTEIN 28"/>
    <property type="match status" value="1"/>
</dbReference>
<feature type="compositionally biased region" description="Basic and acidic residues" evidence="6">
    <location>
        <begin position="273"/>
        <end position="289"/>
    </location>
</feature>
<evidence type="ECO:0000256" key="2">
    <source>
        <dbReference type="ARBA" id="ARBA00022737"/>
    </source>
</evidence>
<organism evidence="8 9">
    <name type="scientific">Bemisia tabaci</name>
    <name type="common">Sweetpotato whitefly</name>
    <name type="synonym">Aleurodes tabaci</name>
    <dbReference type="NCBI Taxonomy" id="7038"/>
    <lineage>
        <taxon>Eukaryota</taxon>
        <taxon>Metazoa</taxon>
        <taxon>Ecdysozoa</taxon>
        <taxon>Arthropoda</taxon>
        <taxon>Hexapoda</taxon>
        <taxon>Insecta</taxon>
        <taxon>Pterygota</taxon>
        <taxon>Neoptera</taxon>
        <taxon>Paraneoptera</taxon>
        <taxon>Hemiptera</taxon>
        <taxon>Sternorrhyncha</taxon>
        <taxon>Aleyrodoidea</taxon>
        <taxon>Aleyrodidae</taxon>
        <taxon>Aleyrodinae</taxon>
        <taxon>Bemisia</taxon>
    </lineage>
</organism>
<feature type="compositionally biased region" description="Basic and acidic residues" evidence="6">
    <location>
        <begin position="678"/>
        <end position="689"/>
    </location>
</feature>
<sequence>MSNSDTEDFPRNDVDGDFPRNDSKGGSKTDKTRPEADGGSKQKRSKKKKKFKNKKDKPGSEKKGRLVVRNIPFKTNERELLDLFQQYGLVTEVKLLRKPDGKLVGCGFVNFENAKSAGKAIAHVSGKPFHGRPMIVDWAVPKTVYHNVVDHDFKVGTMKPKNSDVDLPDSAFRPKKSSYDIDNPNRNDPRLFVTNLPFRISEDDLRDYFSQYGPVVDLFIVKQGLKQMGTGFVTFSNKKVAADAMKQLEGKEFQGRPLYFKWAEPKSAARQHSRNEKMKTESIEIKEEVLSDDEPTRSSNKQRKTNSIEADDTLDTSSIKSEAESESEEEDGSEKAPPINGQTIDKEETDSSEDSADNCNDDQSNDDDSDSSDNENDHDQDNTASSLKDKHEKKQKFDEDGPRKSNDISEGLTVFLRNVPFDVSNEELKSFIRSKYGPVYYALVCMDAATEHSRGTAFVKFKNKDSVDAILNAQDDLVLNGELMQASMALSRDEIYSKRTVKSKEGQKNDNRNLYLSKEGLILAGSKAAKDVSLTDMNKRLSIESVRSRLLKKNMLTFVSRTRLVIYNLPPNYTDIQLKKLFQQYSSKKAVITEARVMKDMKKFNQNATFASREFGYVSFTTHEDALEALRNINNNPEIFSKAKRPIVLFSIENKQAIATKEKRLEKSRKNNPLFKNESTKKNKFEKKTKSNSSKNENGESENILPKDNEFQGFQASVGKTVLKSGYKVRKQAQTHAKNVKKVRKLQRQKRQMAQLLENRQMQKGEYNKTRKPKKSQEELEGKDKGDQKFERLVSDHKTADEPVSKKFKKRKIDNETQELPRKKKWYKT</sequence>
<reference evidence="8" key="1">
    <citation type="submission" date="2021-12" db="EMBL/GenBank/DDBJ databases">
        <authorList>
            <person name="King R."/>
        </authorList>
    </citation>
    <scope>NUCLEOTIDE SEQUENCE</scope>
</reference>
<feature type="compositionally biased region" description="Acidic residues" evidence="6">
    <location>
        <begin position="347"/>
        <end position="374"/>
    </location>
</feature>
<feature type="region of interest" description="Disordered" evidence="6">
    <location>
        <begin position="661"/>
        <end position="711"/>
    </location>
</feature>
<comment type="subcellular location">
    <subcellularLocation>
        <location evidence="1">Nucleus</location>
    </subcellularLocation>
</comment>
<feature type="region of interest" description="Disordered" evidence="6">
    <location>
        <begin position="265"/>
        <end position="407"/>
    </location>
</feature>
<evidence type="ECO:0000259" key="7">
    <source>
        <dbReference type="PROSITE" id="PS50102"/>
    </source>
</evidence>
<feature type="region of interest" description="Disordered" evidence="6">
    <location>
        <begin position="757"/>
        <end position="829"/>
    </location>
</feature>
<dbReference type="GO" id="GO:0003729">
    <property type="term" value="F:mRNA binding"/>
    <property type="evidence" value="ECO:0007669"/>
    <property type="project" value="TreeGrafter"/>
</dbReference>
<keyword evidence="9" id="KW-1185">Reference proteome</keyword>
<dbReference type="AlphaFoldDB" id="A0A9P0F4Y6"/>
<feature type="domain" description="RRM" evidence="7">
    <location>
        <begin position="189"/>
        <end position="265"/>
    </location>
</feature>
<dbReference type="EMBL" id="OU963866">
    <property type="protein sequence ID" value="CAH0389880.1"/>
    <property type="molecule type" value="Genomic_DNA"/>
</dbReference>